<evidence type="ECO:0000259" key="4">
    <source>
        <dbReference type="Pfam" id="PF08241"/>
    </source>
</evidence>
<evidence type="ECO:0000256" key="1">
    <source>
        <dbReference type="ARBA" id="ARBA00022603"/>
    </source>
</evidence>
<comment type="caution">
    <text evidence="5">The sequence shown here is derived from an EMBL/GenBank/DDBJ whole genome shotgun (WGS) entry which is preliminary data.</text>
</comment>
<dbReference type="AlphaFoldDB" id="A0A832ZZS5"/>
<dbReference type="EMBL" id="DQVM01000144">
    <property type="protein sequence ID" value="HIQ30376.1"/>
    <property type="molecule type" value="Genomic_DNA"/>
</dbReference>
<sequence>MNIKNPWEDILTNLYRMLIIKPRPVILDIGTGFMINLELLLNAAPRESKIYSIDPSLEVMDNAEKRFKEEILRGRVVLKRASAEEIPLNDESLDYVTSAITFHHIEDKESALREVERVMRRDGMAIILDWGRRGSEYSPHTAEHLENSLNELRQLISKRFEVRLEKNFNDLFYFVVFTRKA</sequence>
<dbReference type="PANTHER" id="PTHR42912">
    <property type="entry name" value="METHYLTRANSFERASE"/>
    <property type="match status" value="1"/>
</dbReference>
<keyword evidence="1 5" id="KW-0489">Methyltransferase</keyword>
<dbReference type="Proteomes" id="UP000608579">
    <property type="component" value="Unassembled WGS sequence"/>
</dbReference>
<dbReference type="GO" id="GO:0032259">
    <property type="term" value="P:methylation"/>
    <property type="evidence" value="ECO:0007669"/>
    <property type="project" value="UniProtKB-KW"/>
</dbReference>
<accession>A0A832ZZS5</accession>
<keyword evidence="2 5" id="KW-0808">Transferase</keyword>
<evidence type="ECO:0000313" key="5">
    <source>
        <dbReference type="EMBL" id="HIQ30376.1"/>
    </source>
</evidence>
<evidence type="ECO:0000256" key="2">
    <source>
        <dbReference type="ARBA" id="ARBA00022679"/>
    </source>
</evidence>
<proteinExistence type="predicted"/>
<dbReference type="InterPro" id="IPR050508">
    <property type="entry name" value="Methyltransf_Superfamily"/>
</dbReference>
<evidence type="ECO:0000256" key="3">
    <source>
        <dbReference type="ARBA" id="ARBA00022691"/>
    </source>
</evidence>
<protein>
    <submittedName>
        <fullName evidence="5">Class I SAM-dependent methyltransferase</fullName>
    </submittedName>
</protein>
<keyword evidence="3" id="KW-0949">S-adenosyl-L-methionine</keyword>
<gene>
    <name evidence="5" type="ORF">EYH45_07425</name>
</gene>
<dbReference type="InterPro" id="IPR013216">
    <property type="entry name" value="Methyltransf_11"/>
</dbReference>
<evidence type="ECO:0000313" key="6">
    <source>
        <dbReference type="Proteomes" id="UP000608579"/>
    </source>
</evidence>
<dbReference type="SUPFAM" id="SSF53335">
    <property type="entry name" value="S-adenosyl-L-methionine-dependent methyltransferases"/>
    <property type="match status" value="1"/>
</dbReference>
<dbReference type="Gene3D" id="3.40.50.150">
    <property type="entry name" value="Vaccinia Virus protein VP39"/>
    <property type="match status" value="1"/>
</dbReference>
<feature type="domain" description="Methyltransferase type 11" evidence="4">
    <location>
        <begin position="27"/>
        <end position="127"/>
    </location>
</feature>
<name>A0A832ZZS5_CALS0</name>
<dbReference type="PROSITE" id="PS01184">
    <property type="entry name" value="UBIE_2"/>
    <property type="match status" value="1"/>
</dbReference>
<reference evidence="5" key="1">
    <citation type="journal article" date="2020" name="ISME J.">
        <title>Gammaproteobacteria mediating utilization of methyl-, sulfur- and petroleum organic compounds in deep ocean hydrothermal plumes.</title>
        <authorList>
            <person name="Zhou Z."/>
            <person name="Liu Y."/>
            <person name="Pan J."/>
            <person name="Cron B.R."/>
            <person name="Toner B.M."/>
            <person name="Anantharaman K."/>
            <person name="Breier J.A."/>
            <person name="Dick G.J."/>
            <person name="Li M."/>
        </authorList>
    </citation>
    <scope>NUCLEOTIDE SEQUENCE</scope>
    <source>
        <strain evidence="5">SZUA-1515</strain>
    </source>
</reference>
<dbReference type="InterPro" id="IPR029063">
    <property type="entry name" value="SAM-dependent_MTases_sf"/>
</dbReference>
<dbReference type="GO" id="GO:0008757">
    <property type="term" value="F:S-adenosylmethionine-dependent methyltransferase activity"/>
    <property type="evidence" value="ECO:0007669"/>
    <property type="project" value="InterPro"/>
</dbReference>
<dbReference type="Pfam" id="PF08241">
    <property type="entry name" value="Methyltransf_11"/>
    <property type="match status" value="1"/>
</dbReference>
<organism evidence="5 6">
    <name type="scientific">Caldiarchaeum subterraneum</name>
    <dbReference type="NCBI Taxonomy" id="311458"/>
    <lineage>
        <taxon>Archaea</taxon>
        <taxon>Nitrososphaerota</taxon>
        <taxon>Candidatus Caldarchaeales</taxon>
        <taxon>Candidatus Caldarchaeaceae</taxon>
        <taxon>Candidatus Caldarchaeum</taxon>
    </lineage>
</organism>
<dbReference type="PANTHER" id="PTHR42912:SF93">
    <property type="entry name" value="N6-ADENOSINE-METHYLTRANSFERASE TMT1A"/>
    <property type="match status" value="1"/>
</dbReference>
<dbReference type="CDD" id="cd02440">
    <property type="entry name" value="AdoMet_MTases"/>
    <property type="match status" value="1"/>
</dbReference>
<dbReference type="InterPro" id="IPR023576">
    <property type="entry name" value="UbiE/COQ5_MeTrFase_CS"/>
</dbReference>